<evidence type="ECO:0000256" key="1">
    <source>
        <dbReference type="SAM" id="MobiDB-lite"/>
    </source>
</evidence>
<sequence>MIDTNGRYTPSPPPPPPPPKGPSLLKTSISKPNTRPQVTSPNSPVRRKPLPTRAVTTPTSPSAAATNTKPSTQIFGQVVQHLAAQKQPSQSLPQEPSTPQKEPVYTFYHHNESPRSNAGGQNVTHEDFPRPPSKDHTDAVADSTLTEDGMPLKPGSRPAPLRTDSNASLNTNDSKKPQTPGSKFTSFFSRKQTASPGAEGDAEPGRSPLPSPYPGSANSSNGYPFPSRGPASQKSQDSIEFDPHALQYGGLADRATVLEAELRDISKELAGSIKREMDLEDMVERLQMDHPAYLPIGPATTFRTLAPVP</sequence>
<organism evidence="2 3">
    <name type="scientific">Cyphellophora attinorum</name>
    <dbReference type="NCBI Taxonomy" id="1664694"/>
    <lineage>
        <taxon>Eukaryota</taxon>
        <taxon>Fungi</taxon>
        <taxon>Dikarya</taxon>
        <taxon>Ascomycota</taxon>
        <taxon>Pezizomycotina</taxon>
        <taxon>Eurotiomycetes</taxon>
        <taxon>Chaetothyriomycetidae</taxon>
        <taxon>Chaetothyriales</taxon>
        <taxon>Cyphellophoraceae</taxon>
        <taxon>Cyphellophora</taxon>
    </lineage>
</organism>
<accession>A0A0N1P0I3</accession>
<comment type="caution">
    <text evidence="2">The sequence shown here is derived from an EMBL/GenBank/DDBJ whole genome shotgun (WGS) entry which is preliminary data.</text>
</comment>
<feature type="compositionally biased region" description="Polar residues" evidence="1">
    <location>
        <begin position="27"/>
        <end position="43"/>
    </location>
</feature>
<feature type="region of interest" description="Disordered" evidence="1">
    <location>
        <begin position="1"/>
        <end position="243"/>
    </location>
</feature>
<evidence type="ECO:0000313" key="2">
    <source>
        <dbReference type="EMBL" id="KPI39123.1"/>
    </source>
</evidence>
<feature type="compositionally biased region" description="Basic and acidic residues" evidence="1">
    <location>
        <begin position="124"/>
        <end position="139"/>
    </location>
</feature>
<dbReference type="OrthoDB" id="5395440at2759"/>
<dbReference type="AlphaFoldDB" id="A0A0N1P0I3"/>
<proteinExistence type="predicted"/>
<dbReference type="STRING" id="1664694.A0A0N1P0I3"/>
<gene>
    <name evidence="2" type="ORF">AB675_4596</name>
</gene>
<evidence type="ECO:0000313" key="3">
    <source>
        <dbReference type="Proteomes" id="UP000038010"/>
    </source>
</evidence>
<feature type="compositionally biased region" description="Polar residues" evidence="1">
    <location>
        <begin position="114"/>
        <end position="123"/>
    </location>
</feature>
<feature type="compositionally biased region" description="Low complexity" evidence="1">
    <location>
        <begin position="51"/>
        <end position="72"/>
    </location>
</feature>
<dbReference type="VEuPathDB" id="FungiDB:AB675_4596"/>
<protein>
    <submittedName>
        <fullName evidence="2">Uncharacterized protein</fullName>
    </submittedName>
</protein>
<dbReference type="EMBL" id="LFJN01000016">
    <property type="protein sequence ID" value="KPI39123.1"/>
    <property type="molecule type" value="Genomic_DNA"/>
</dbReference>
<reference evidence="2 3" key="1">
    <citation type="submission" date="2015-06" db="EMBL/GenBank/DDBJ databases">
        <title>Draft genome of the ant-associated black yeast Phialophora attae CBS 131958.</title>
        <authorList>
            <person name="Moreno L.F."/>
            <person name="Stielow B.J."/>
            <person name="de Hoog S."/>
            <person name="Vicente V.A."/>
            <person name="Weiss V.A."/>
            <person name="de Vries M."/>
            <person name="Cruz L.M."/>
            <person name="Souza E.M."/>
        </authorList>
    </citation>
    <scope>NUCLEOTIDE SEQUENCE [LARGE SCALE GENOMIC DNA]</scope>
    <source>
        <strain evidence="2 3">CBS 131958</strain>
    </source>
</reference>
<dbReference type="RefSeq" id="XP_017999086.1">
    <property type="nucleotide sequence ID" value="XM_018144745.1"/>
</dbReference>
<feature type="compositionally biased region" description="Polar residues" evidence="1">
    <location>
        <begin position="163"/>
        <end position="195"/>
    </location>
</feature>
<feature type="compositionally biased region" description="Polar residues" evidence="1">
    <location>
        <begin position="86"/>
        <end position="100"/>
    </location>
</feature>
<keyword evidence="3" id="KW-1185">Reference proteome</keyword>
<name>A0A0N1P0I3_9EURO</name>
<dbReference type="GeneID" id="28736625"/>
<feature type="compositionally biased region" description="Pro residues" evidence="1">
    <location>
        <begin position="10"/>
        <end position="21"/>
    </location>
</feature>
<dbReference type="Proteomes" id="UP000038010">
    <property type="component" value="Unassembled WGS sequence"/>
</dbReference>